<evidence type="ECO:0000313" key="3">
    <source>
        <dbReference type="Proteomes" id="UP000271624"/>
    </source>
</evidence>
<dbReference type="Pfam" id="PF08681">
    <property type="entry name" value="TacA1"/>
    <property type="match status" value="1"/>
</dbReference>
<keyword evidence="1" id="KW-1277">Toxin-antitoxin system</keyword>
<reference evidence="2" key="2">
    <citation type="journal article" date="2019" name="Genome Biol. Evol.">
        <title>Day and night: Metabolic profiles and evolutionary relationships of six axenic non-marine cyanobacteria.</title>
        <authorList>
            <person name="Will S.E."/>
            <person name="Henke P."/>
            <person name="Boedeker C."/>
            <person name="Huang S."/>
            <person name="Brinkmann H."/>
            <person name="Rohde M."/>
            <person name="Jarek M."/>
            <person name="Friedl T."/>
            <person name="Seufert S."/>
            <person name="Schumacher M."/>
            <person name="Overmann J."/>
            <person name="Neumann-Schaal M."/>
            <person name="Petersen J."/>
        </authorList>
    </citation>
    <scope>NUCLEOTIDE SEQUENCE [LARGE SCALE GENOMIC DNA]</scope>
    <source>
        <strain evidence="2">PCC 7102</strain>
    </source>
</reference>
<dbReference type="EMBL" id="RSCL01000004">
    <property type="protein sequence ID" value="RUT07964.1"/>
    <property type="molecule type" value="Genomic_DNA"/>
</dbReference>
<dbReference type="AlphaFoldDB" id="A0A3S1J5C7"/>
<reference evidence="2" key="1">
    <citation type="submission" date="2018-12" db="EMBL/GenBank/DDBJ databases">
        <authorList>
            <person name="Will S."/>
            <person name="Neumann-Schaal M."/>
            <person name="Henke P."/>
        </authorList>
    </citation>
    <scope>NUCLEOTIDE SEQUENCE</scope>
    <source>
        <strain evidence="2">PCC 7102</strain>
    </source>
</reference>
<protein>
    <recommendedName>
        <fullName evidence="4">DUF1778 domain-containing protein</fullName>
    </recommendedName>
</protein>
<evidence type="ECO:0008006" key="4">
    <source>
        <dbReference type="Google" id="ProtNLM"/>
    </source>
</evidence>
<keyword evidence="3" id="KW-1185">Reference proteome</keyword>
<accession>A0A3S1J5C7</accession>
<dbReference type="Gene3D" id="1.20.5.780">
    <property type="entry name" value="Single helix bin"/>
    <property type="match status" value="1"/>
</dbReference>
<dbReference type="RefSeq" id="WP_201800706.1">
    <property type="nucleotide sequence ID" value="NZ_RSCL01000004.1"/>
</dbReference>
<evidence type="ECO:0000313" key="2">
    <source>
        <dbReference type="EMBL" id="RUT07964.1"/>
    </source>
</evidence>
<name>A0A3S1J5C7_9CYAN</name>
<dbReference type="Proteomes" id="UP000271624">
    <property type="component" value="Unassembled WGS sequence"/>
</dbReference>
<organism evidence="2 3">
    <name type="scientific">Dulcicalothrix desertica PCC 7102</name>
    <dbReference type="NCBI Taxonomy" id="232991"/>
    <lineage>
        <taxon>Bacteria</taxon>
        <taxon>Bacillati</taxon>
        <taxon>Cyanobacteriota</taxon>
        <taxon>Cyanophyceae</taxon>
        <taxon>Nostocales</taxon>
        <taxon>Calotrichaceae</taxon>
        <taxon>Dulcicalothrix</taxon>
    </lineage>
</organism>
<sequence>MESTFSWKPEPALLQKLINLAESTGQAPEEIVTEAVKLYLDKQSEKPVIEKIVLSERDWDIMVSALENPPEAPEALKVAIKEHQDKYGKW</sequence>
<proteinExistence type="predicted"/>
<evidence type="ECO:0000256" key="1">
    <source>
        <dbReference type="ARBA" id="ARBA00022649"/>
    </source>
</evidence>
<gene>
    <name evidence="2" type="ORF">DSM106972_022240</name>
</gene>
<dbReference type="InterPro" id="IPR014795">
    <property type="entry name" value="TacA_1-like"/>
</dbReference>
<comment type="caution">
    <text evidence="2">The sequence shown here is derived from an EMBL/GenBank/DDBJ whole genome shotgun (WGS) entry which is preliminary data.</text>
</comment>